<dbReference type="Gene3D" id="3.40.50.880">
    <property type="match status" value="1"/>
</dbReference>
<gene>
    <name evidence="2" type="ORF">CLW00_11442</name>
</gene>
<keyword evidence="3" id="KW-1185">Reference proteome</keyword>
<dbReference type="RefSeq" id="WP_106135204.1">
    <property type="nucleotide sequence ID" value="NZ_PVTR01000014.1"/>
</dbReference>
<protein>
    <submittedName>
        <fullName evidence="2">Type 1 glutamine amidotransferase</fullName>
    </submittedName>
</protein>
<dbReference type="InterPro" id="IPR029062">
    <property type="entry name" value="Class_I_gatase-like"/>
</dbReference>
<dbReference type="GO" id="GO:0016740">
    <property type="term" value="F:transferase activity"/>
    <property type="evidence" value="ECO:0007669"/>
    <property type="project" value="UniProtKB-KW"/>
</dbReference>
<dbReference type="PANTHER" id="PTHR40469:SF2">
    <property type="entry name" value="GALACTOSE-BINDING DOMAIN-LIKE SUPERFAMILY PROTEIN"/>
    <property type="match status" value="1"/>
</dbReference>
<name>A0A2T0WF29_9BACT</name>
<dbReference type="EMBL" id="PVTR01000014">
    <property type="protein sequence ID" value="PRY85134.1"/>
    <property type="molecule type" value="Genomic_DNA"/>
</dbReference>
<dbReference type="SUPFAM" id="SSF52317">
    <property type="entry name" value="Class I glutamine amidotransferase-like"/>
    <property type="match status" value="1"/>
</dbReference>
<dbReference type="OrthoDB" id="9816308at2"/>
<dbReference type="InterPro" id="IPR029010">
    <property type="entry name" value="ThuA-like"/>
</dbReference>
<dbReference type="PANTHER" id="PTHR40469">
    <property type="entry name" value="SECRETED GLYCOSYL HYDROLASE"/>
    <property type="match status" value="1"/>
</dbReference>
<evidence type="ECO:0000313" key="3">
    <source>
        <dbReference type="Proteomes" id="UP000238157"/>
    </source>
</evidence>
<keyword evidence="2" id="KW-0315">Glutamine amidotransferase</keyword>
<comment type="caution">
    <text evidence="2">The sequence shown here is derived from an EMBL/GenBank/DDBJ whole genome shotgun (WGS) entry which is preliminary data.</text>
</comment>
<evidence type="ECO:0000313" key="2">
    <source>
        <dbReference type="EMBL" id="PRY85134.1"/>
    </source>
</evidence>
<accession>A0A2T0WF29</accession>
<sequence length="244" mass="28111">MKSALFLLAIIVLWTPIQAQNILIYTHNGEGYVHDNVEASTQALLGIGESNFYTMQVSDDPDFFKPENLSKLDLVIFNNTNNEAFYTDAQRKAFKEFIEKGGSFVGVHISTGSEREWPWFWEMQGGKFRSHPAYQAFDIKVINPQHPATAFLPDIWKWEDECYYFDHLNPAITILLAADLRTIEDPQKDTYPGSIFGNYTPLSWYHHFGKARVFYTALGHKSEHYSDATFLKHLTEGIKWTLSK</sequence>
<keyword evidence="2" id="KW-0808">Transferase</keyword>
<proteinExistence type="predicted"/>
<dbReference type="AlphaFoldDB" id="A0A2T0WF29"/>
<dbReference type="Proteomes" id="UP000238157">
    <property type="component" value="Unassembled WGS sequence"/>
</dbReference>
<dbReference type="Pfam" id="PF06283">
    <property type="entry name" value="ThuA"/>
    <property type="match status" value="1"/>
</dbReference>
<feature type="domain" description="ThuA-like" evidence="1">
    <location>
        <begin position="21"/>
        <end position="241"/>
    </location>
</feature>
<organism evidence="2 3">
    <name type="scientific">Mongoliibacter ruber</name>
    <dbReference type="NCBI Taxonomy" id="1750599"/>
    <lineage>
        <taxon>Bacteria</taxon>
        <taxon>Pseudomonadati</taxon>
        <taxon>Bacteroidota</taxon>
        <taxon>Cytophagia</taxon>
        <taxon>Cytophagales</taxon>
        <taxon>Cyclobacteriaceae</taxon>
        <taxon>Mongoliibacter</taxon>
    </lineage>
</organism>
<evidence type="ECO:0000259" key="1">
    <source>
        <dbReference type="Pfam" id="PF06283"/>
    </source>
</evidence>
<reference evidence="2 3" key="1">
    <citation type="submission" date="2018-03" db="EMBL/GenBank/DDBJ databases">
        <title>Genomic Encyclopedia of Archaeal and Bacterial Type Strains, Phase II (KMG-II): from individual species to whole genera.</title>
        <authorList>
            <person name="Goeker M."/>
        </authorList>
    </citation>
    <scope>NUCLEOTIDE SEQUENCE [LARGE SCALE GENOMIC DNA]</scope>
    <source>
        <strain evidence="2 3">DSM 27929</strain>
    </source>
</reference>